<organism evidence="1 2">
    <name type="scientific">Pristionchus mayeri</name>
    <dbReference type="NCBI Taxonomy" id="1317129"/>
    <lineage>
        <taxon>Eukaryota</taxon>
        <taxon>Metazoa</taxon>
        <taxon>Ecdysozoa</taxon>
        <taxon>Nematoda</taxon>
        <taxon>Chromadorea</taxon>
        <taxon>Rhabditida</taxon>
        <taxon>Rhabditina</taxon>
        <taxon>Diplogasteromorpha</taxon>
        <taxon>Diplogasteroidea</taxon>
        <taxon>Neodiplogasteridae</taxon>
        <taxon>Pristionchus</taxon>
    </lineage>
</organism>
<dbReference type="AlphaFoldDB" id="A0AAN4ZL94"/>
<name>A0AAN4ZL94_9BILA</name>
<comment type="caution">
    <text evidence="1">The sequence shown here is derived from an EMBL/GenBank/DDBJ whole genome shotgun (WGS) entry which is preliminary data.</text>
</comment>
<evidence type="ECO:0000313" key="2">
    <source>
        <dbReference type="Proteomes" id="UP001328107"/>
    </source>
</evidence>
<keyword evidence="2" id="KW-1185">Reference proteome</keyword>
<feature type="non-terminal residue" evidence="1">
    <location>
        <position position="136"/>
    </location>
</feature>
<dbReference type="Proteomes" id="UP001328107">
    <property type="component" value="Unassembled WGS sequence"/>
</dbReference>
<sequence length="136" mass="15397">RRIDEPFSSPRSFHSPYWSTRRSRCSARRRVSTVASPHSAEATVAHVYALEIVGIRFEIVNGRIDDNQLHPRVDAFVALLNRFSLARDRQTRFSNYNVDSFMVGEEEVAELALNVLEDDVFDGGIGEEETVGDVNL</sequence>
<reference evidence="2" key="1">
    <citation type="submission" date="2022-10" db="EMBL/GenBank/DDBJ databases">
        <title>Genome assembly of Pristionchus species.</title>
        <authorList>
            <person name="Yoshida K."/>
            <person name="Sommer R.J."/>
        </authorList>
    </citation>
    <scope>NUCLEOTIDE SEQUENCE [LARGE SCALE GENOMIC DNA]</scope>
    <source>
        <strain evidence="2">RS5460</strain>
    </source>
</reference>
<accession>A0AAN4ZL94</accession>
<dbReference type="EMBL" id="BTRK01000003">
    <property type="protein sequence ID" value="GMR42856.1"/>
    <property type="molecule type" value="Genomic_DNA"/>
</dbReference>
<evidence type="ECO:0000313" key="1">
    <source>
        <dbReference type="EMBL" id="GMR42856.1"/>
    </source>
</evidence>
<protein>
    <submittedName>
        <fullName evidence="1">Uncharacterized protein</fullName>
    </submittedName>
</protein>
<gene>
    <name evidence="1" type="ORF">PMAYCL1PPCAC_13051</name>
</gene>
<feature type="non-terminal residue" evidence="1">
    <location>
        <position position="1"/>
    </location>
</feature>
<proteinExistence type="predicted"/>